<comment type="caution">
    <text evidence="3">The sequence shown here is derived from an EMBL/GenBank/DDBJ whole genome shotgun (WGS) entry which is preliminary data.</text>
</comment>
<proteinExistence type="predicted"/>
<dbReference type="InterPro" id="IPR050261">
    <property type="entry name" value="FrsA_esterase"/>
</dbReference>
<dbReference type="Gene3D" id="3.40.50.1820">
    <property type="entry name" value="alpha/beta hydrolase"/>
    <property type="match status" value="1"/>
</dbReference>
<protein>
    <submittedName>
        <fullName evidence="3">Alpha/beta hydrolase</fullName>
    </submittedName>
</protein>
<evidence type="ECO:0000313" key="3">
    <source>
        <dbReference type="EMBL" id="RAI64543.1"/>
    </source>
</evidence>
<reference evidence="3 4" key="1">
    <citation type="submission" date="2018-06" db="EMBL/GenBank/DDBJ databases">
        <authorList>
            <person name="Zhirakovskaya E."/>
        </authorList>
    </citation>
    <scope>NUCLEOTIDE SEQUENCE [LARGE SCALE GENOMIC DNA]</scope>
    <source>
        <strain evidence="3 4">LY3</strain>
    </source>
</reference>
<name>A0A327MQA5_PSEFL</name>
<dbReference type="InterPro" id="IPR022742">
    <property type="entry name" value="Hydrolase_4"/>
</dbReference>
<dbReference type="Proteomes" id="UP000249493">
    <property type="component" value="Unassembled WGS sequence"/>
</dbReference>
<organism evidence="3 4">
    <name type="scientific">Pseudomonas fluorescens</name>
    <dbReference type="NCBI Taxonomy" id="294"/>
    <lineage>
        <taxon>Bacteria</taxon>
        <taxon>Pseudomonadati</taxon>
        <taxon>Pseudomonadota</taxon>
        <taxon>Gammaproteobacteria</taxon>
        <taxon>Pseudomonadales</taxon>
        <taxon>Pseudomonadaceae</taxon>
        <taxon>Pseudomonas</taxon>
    </lineage>
</organism>
<evidence type="ECO:0000259" key="2">
    <source>
        <dbReference type="Pfam" id="PF12146"/>
    </source>
</evidence>
<dbReference type="SUPFAM" id="SSF53474">
    <property type="entry name" value="alpha/beta-Hydrolases"/>
    <property type="match status" value="1"/>
</dbReference>
<dbReference type="AlphaFoldDB" id="A0A327MQA5"/>
<gene>
    <name evidence="3" type="ORF">DOZ80_25810</name>
</gene>
<dbReference type="GO" id="GO:0052689">
    <property type="term" value="F:carboxylic ester hydrolase activity"/>
    <property type="evidence" value="ECO:0007669"/>
    <property type="project" value="UniProtKB-ARBA"/>
</dbReference>
<feature type="domain" description="Serine aminopeptidase S33" evidence="2">
    <location>
        <begin position="118"/>
        <end position="218"/>
    </location>
</feature>
<keyword evidence="1 3" id="KW-0378">Hydrolase</keyword>
<evidence type="ECO:0000256" key="1">
    <source>
        <dbReference type="ARBA" id="ARBA00022801"/>
    </source>
</evidence>
<accession>A0A327MQA5</accession>
<dbReference type="EMBL" id="QLIN01000015">
    <property type="protein sequence ID" value="RAI64543.1"/>
    <property type="molecule type" value="Genomic_DNA"/>
</dbReference>
<evidence type="ECO:0000313" key="4">
    <source>
        <dbReference type="Proteomes" id="UP000249493"/>
    </source>
</evidence>
<dbReference type="PANTHER" id="PTHR22946">
    <property type="entry name" value="DIENELACTONE HYDROLASE DOMAIN-CONTAINING PROTEIN-RELATED"/>
    <property type="match status" value="1"/>
</dbReference>
<dbReference type="Pfam" id="PF12146">
    <property type="entry name" value="Hydrolase_4"/>
    <property type="match status" value="1"/>
</dbReference>
<dbReference type="InterPro" id="IPR029058">
    <property type="entry name" value="AB_hydrolase_fold"/>
</dbReference>
<sequence length="339" mass="36465">MIQSFWSRPANTGWMPWNYSPTASSDVAPKPRNQTFTRLAEDPPMPAFLTRIVLLASLVAAPYLASAAEEKVTFSVEGMNIVGTLNLPDGVKKPPVILLLHSFGGSRDERIIPAVNEGIYARAARLWAEQGIASLRIDYRFDGDSDGARTDGTLDTDVEDGLAALDFLARSGRVDANRMALVGWSMGGAIGAAVAGRTPHQLDAVALWNPATNMGAAFPLLWGSEKIKEALHSGDTPVALAVPGGGEVKLKSAFFVSLMTLDSAAEITRYKGALLVAVGTDDDIVSPQPTLGKSFISYHPGEHELLVRPMDHAFNMSKDEKQIDELISTTATFVKKHIH</sequence>
<dbReference type="PANTHER" id="PTHR22946:SF9">
    <property type="entry name" value="POLYKETIDE TRANSFERASE AF380"/>
    <property type="match status" value="1"/>
</dbReference>